<accession>A0ABP6RD24</accession>
<organism evidence="2 3">
    <name type="scientific">Nesterenkonia halobia</name>
    <dbReference type="NCBI Taxonomy" id="37922"/>
    <lineage>
        <taxon>Bacteria</taxon>
        <taxon>Bacillati</taxon>
        <taxon>Actinomycetota</taxon>
        <taxon>Actinomycetes</taxon>
        <taxon>Micrococcales</taxon>
        <taxon>Micrococcaceae</taxon>
        <taxon>Nesterenkonia</taxon>
    </lineage>
</organism>
<dbReference type="Proteomes" id="UP001501736">
    <property type="component" value="Unassembled WGS sequence"/>
</dbReference>
<proteinExistence type="predicted"/>
<keyword evidence="3" id="KW-1185">Reference proteome</keyword>
<feature type="region of interest" description="Disordered" evidence="1">
    <location>
        <begin position="1"/>
        <end position="29"/>
    </location>
</feature>
<name>A0ABP6RD24_9MICC</name>
<evidence type="ECO:0000313" key="3">
    <source>
        <dbReference type="Proteomes" id="UP001501736"/>
    </source>
</evidence>
<reference evidence="3" key="1">
    <citation type="journal article" date="2019" name="Int. J. Syst. Evol. Microbiol.">
        <title>The Global Catalogue of Microorganisms (GCM) 10K type strain sequencing project: providing services to taxonomists for standard genome sequencing and annotation.</title>
        <authorList>
            <consortium name="The Broad Institute Genomics Platform"/>
            <consortium name="The Broad Institute Genome Sequencing Center for Infectious Disease"/>
            <person name="Wu L."/>
            <person name="Ma J."/>
        </authorList>
    </citation>
    <scope>NUCLEOTIDE SEQUENCE [LARGE SCALE GENOMIC DNA]</scope>
    <source>
        <strain evidence="3">JCM 11483</strain>
    </source>
</reference>
<gene>
    <name evidence="2" type="ORF">GCM10020260_16250</name>
</gene>
<comment type="caution">
    <text evidence="2">The sequence shown here is derived from an EMBL/GenBank/DDBJ whole genome shotgun (WGS) entry which is preliminary data.</text>
</comment>
<evidence type="ECO:0000313" key="2">
    <source>
        <dbReference type="EMBL" id="GAA3284850.1"/>
    </source>
</evidence>
<evidence type="ECO:0000256" key="1">
    <source>
        <dbReference type="SAM" id="MobiDB-lite"/>
    </source>
</evidence>
<sequence length="50" mass="4879">MAACSQPRITGLGGGAGAVGEEADGAADGVRRESLRGVMASVYAAEVTGR</sequence>
<dbReference type="EMBL" id="BAAAYG010000005">
    <property type="protein sequence ID" value="GAA3284850.1"/>
    <property type="molecule type" value="Genomic_DNA"/>
</dbReference>
<protein>
    <submittedName>
        <fullName evidence="2">Uncharacterized protein</fullName>
    </submittedName>
</protein>